<dbReference type="PANTHER" id="PTHR46265">
    <property type="entry name" value="RHO GTPASE-ACTIVATING PROTEIN 7"/>
    <property type="match status" value="1"/>
</dbReference>
<feature type="region of interest" description="Disordered" evidence="3">
    <location>
        <begin position="475"/>
        <end position="502"/>
    </location>
</feature>
<feature type="domain" description="PH" evidence="4">
    <location>
        <begin position="41"/>
        <end position="148"/>
    </location>
</feature>
<dbReference type="SUPFAM" id="SSF48350">
    <property type="entry name" value="GTPase activation domain, GAP"/>
    <property type="match status" value="1"/>
</dbReference>
<name>A0A7N0UR05_KALFE</name>
<dbReference type="CDD" id="cd00159">
    <property type="entry name" value="RhoGAP"/>
    <property type="match status" value="1"/>
</dbReference>
<feature type="coiled-coil region" evidence="2">
    <location>
        <begin position="221"/>
        <end position="248"/>
    </location>
</feature>
<dbReference type="InterPro" id="IPR008936">
    <property type="entry name" value="Rho_GTPase_activation_prot"/>
</dbReference>
<keyword evidence="1" id="KW-0343">GTPase activation</keyword>
<evidence type="ECO:0000256" key="3">
    <source>
        <dbReference type="SAM" id="MobiDB-lite"/>
    </source>
</evidence>
<dbReference type="Proteomes" id="UP000594263">
    <property type="component" value="Unplaced"/>
</dbReference>
<dbReference type="PROSITE" id="PS50238">
    <property type="entry name" value="RHOGAP"/>
    <property type="match status" value="1"/>
</dbReference>
<dbReference type="Gene3D" id="1.10.555.10">
    <property type="entry name" value="Rho GTPase activation protein"/>
    <property type="match status" value="1"/>
</dbReference>
<dbReference type="PROSITE" id="PS50003">
    <property type="entry name" value="PH_DOMAIN"/>
    <property type="match status" value="1"/>
</dbReference>
<evidence type="ECO:0000256" key="1">
    <source>
        <dbReference type="ARBA" id="ARBA00022468"/>
    </source>
</evidence>
<dbReference type="Gene3D" id="2.30.29.30">
    <property type="entry name" value="Pleckstrin-homology domain (PH domain)/Phosphotyrosine-binding domain (PTB)"/>
    <property type="match status" value="1"/>
</dbReference>
<evidence type="ECO:0000313" key="7">
    <source>
        <dbReference type="Proteomes" id="UP000594263"/>
    </source>
</evidence>
<dbReference type="AlphaFoldDB" id="A0A7N0UR05"/>
<feature type="domain" description="Rho-GAP" evidence="5">
    <location>
        <begin position="192"/>
        <end position="388"/>
    </location>
</feature>
<dbReference type="EnsemblPlants" id="Kaladp0081s0161.1.v1.1">
    <property type="protein sequence ID" value="Kaladp0081s0161.1.v1.1"/>
    <property type="gene ID" value="Kaladp0081s0161.v1.1"/>
</dbReference>
<keyword evidence="2" id="KW-0175">Coiled coil</keyword>
<dbReference type="GO" id="GO:0005096">
    <property type="term" value="F:GTPase activator activity"/>
    <property type="evidence" value="ECO:0007669"/>
    <property type="project" value="UniProtKB-KW"/>
</dbReference>
<dbReference type="Pfam" id="PF00620">
    <property type="entry name" value="RhoGAP"/>
    <property type="match status" value="1"/>
</dbReference>
<evidence type="ECO:0000313" key="6">
    <source>
        <dbReference type="EnsemblPlants" id="Kaladp0081s0161.1.v1.1"/>
    </source>
</evidence>
<organism evidence="6 7">
    <name type="scientific">Kalanchoe fedtschenkoi</name>
    <name type="common">Lavender scallops</name>
    <name type="synonym">South American air plant</name>
    <dbReference type="NCBI Taxonomy" id="63787"/>
    <lineage>
        <taxon>Eukaryota</taxon>
        <taxon>Viridiplantae</taxon>
        <taxon>Streptophyta</taxon>
        <taxon>Embryophyta</taxon>
        <taxon>Tracheophyta</taxon>
        <taxon>Spermatophyta</taxon>
        <taxon>Magnoliopsida</taxon>
        <taxon>eudicotyledons</taxon>
        <taxon>Gunneridae</taxon>
        <taxon>Pentapetalae</taxon>
        <taxon>Saxifragales</taxon>
        <taxon>Crassulaceae</taxon>
        <taxon>Kalanchoe</taxon>
    </lineage>
</organism>
<proteinExistence type="predicted"/>
<dbReference type="SUPFAM" id="SSF50729">
    <property type="entry name" value="PH domain-like"/>
    <property type="match status" value="1"/>
</dbReference>
<dbReference type="SMART" id="SM00324">
    <property type="entry name" value="RhoGAP"/>
    <property type="match status" value="1"/>
</dbReference>
<dbReference type="InterPro" id="IPR001849">
    <property type="entry name" value="PH_domain"/>
</dbReference>
<dbReference type="CDD" id="cd00821">
    <property type="entry name" value="PH"/>
    <property type="match status" value="1"/>
</dbReference>
<dbReference type="InterPro" id="IPR052799">
    <property type="entry name" value="Rho_GAP_Regulators"/>
</dbReference>
<evidence type="ECO:0000259" key="4">
    <source>
        <dbReference type="PROSITE" id="PS50003"/>
    </source>
</evidence>
<dbReference type="PANTHER" id="PTHR46265:SF2">
    <property type="entry name" value="RHO GTPASE-ACTIVATING PROTEIN 7"/>
    <property type="match status" value="1"/>
</dbReference>
<feature type="compositionally biased region" description="Basic and acidic residues" evidence="3">
    <location>
        <begin position="483"/>
        <end position="502"/>
    </location>
</feature>
<dbReference type="SMART" id="SM00233">
    <property type="entry name" value="PH"/>
    <property type="match status" value="1"/>
</dbReference>
<evidence type="ECO:0000256" key="2">
    <source>
        <dbReference type="SAM" id="Coils"/>
    </source>
</evidence>
<accession>A0A7N0UR05</accession>
<protein>
    <recommendedName>
        <fullName evidence="8">Rho GTPase activating protein</fullName>
    </recommendedName>
</protein>
<reference evidence="6" key="1">
    <citation type="submission" date="2021-01" db="UniProtKB">
        <authorList>
            <consortium name="EnsemblPlants"/>
        </authorList>
    </citation>
    <scope>IDENTIFICATION</scope>
</reference>
<dbReference type="InterPro" id="IPR011993">
    <property type="entry name" value="PH-like_dom_sf"/>
</dbReference>
<dbReference type="Pfam" id="PF00169">
    <property type="entry name" value="PH"/>
    <property type="match status" value="1"/>
</dbReference>
<keyword evidence="7" id="KW-1185">Reference proteome</keyword>
<dbReference type="InterPro" id="IPR000198">
    <property type="entry name" value="RhoGAP_dom"/>
</dbReference>
<evidence type="ECO:0000259" key="5">
    <source>
        <dbReference type="PROSITE" id="PS50238"/>
    </source>
</evidence>
<dbReference type="Gramene" id="Kaladp0081s0161.1.v1.1">
    <property type="protein sequence ID" value="Kaladp0081s0161.1.v1.1"/>
    <property type="gene ID" value="Kaladp0081s0161.v1.1"/>
</dbReference>
<sequence length="846" mass="95090">MFEAVAVVAEVIDGERNRGICCSRSEMSAAEAALEQAGADGVLKSGPLFISSKGLGWKYWKRRWFILTKTSLVFFKRDPSIIVKGGGEVNLTLGGIDLNNSGRVIVREDKRLLSILLPDGQDGRAFTLKTETSEDLHEWRKALEHAFTKAPCPAPTIMKAGISINDAISRSFFQWKDKHTAKSRVLGIPISLALQEADGGPSILEKALCFLEEFGTKVEGILRISADVEEVQQRIQELEQGKTEFDANEDAHVVGDCVKLILRKLPSSPVPINCCNELLKAYETDQNEGQINVFRMAILKKLPEPNLLLFKRILKMMYKISRFPENRMTPSAVAACMAPLLLRPILAGECNMMNVVEFSDNDIAQLLAAARVAQAIITLILVEYHNIFSDEYSNRYSVSGDSEKDNGYKDSTDIEILKKRNIGNLDAENVLNGGEYDFPELPFSEELNRSSTFGGSDLYDSMDVGPNVTVVSRSYDLPSPKSEGTDVECKHAQSYDSQDRKLPDQCQRRNKIQSFDQLLYSLKPVFPPPEAGCCAEKSTGQPAMSSLDRKTSSLRESVSAKKMCLTDSLGSPGLEELDDRQLEMKKNSVPQIIEKEDKVNAPFQELLGRRKQSLLEGRLMFHRDVSLCPVEKLHEQLHTDEDRRLVTERRAELEEIAIAEVDVARVKHKVAEPRHQLNQQEHLSGFPSEAPDYYQHAQNAKPCQRFLQQGFVATIASKNHERLWRSHELSQRSNRTGDEIEFACSIGDWMDQKELETSVSSSNSVNREMSYDGSDSCSSFQSSPFKYVKMSKSLSCSPTTYSSVVELANRISFFRRRRSQLVKQKKHGQVPYHLSPALPLMMRPWL</sequence>
<evidence type="ECO:0008006" key="8">
    <source>
        <dbReference type="Google" id="ProtNLM"/>
    </source>
</evidence>
<dbReference type="GO" id="GO:0007165">
    <property type="term" value="P:signal transduction"/>
    <property type="evidence" value="ECO:0007669"/>
    <property type="project" value="InterPro"/>
</dbReference>